<keyword evidence="1" id="KW-1133">Transmembrane helix</keyword>
<dbReference type="Proteomes" id="UP001623592">
    <property type="component" value="Unassembled WGS sequence"/>
</dbReference>
<dbReference type="Gene3D" id="2.60.40.1630">
    <property type="entry name" value="bacillus anthracis domain"/>
    <property type="match status" value="1"/>
</dbReference>
<evidence type="ECO:0000313" key="4">
    <source>
        <dbReference type="Proteomes" id="UP001623592"/>
    </source>
</evidence>
<dbReference type="Pfam" id="PF13786">
    <property type="entry name" value="DUF4179"/>
    <property type="match status" value="1"/>
</dbReference>
<sequence length="434" mass="49681">MNSYKNVNLEEFNSIDIEFSKKEKEQLKKRLRKKIVKEKSKRNVFAAAVAVLLISAMLVPNVRKVCADAIPTFNNLYETLGFKSEYLDQSVYIGKTYEENGIKITLDNLIGTKHLVKATLKIQYSDKWSESKRPLIFFDSGFNGEMSTGSTGGYKDTDKNTTIRVIDLMQDKEFKRKGDFTIKAFSDAFKKTMTWNMKVDFSKNFDAAIEKDVTMSKALEANIKHIEINKNVVAISSDNWLTSVSNGKSYCLKMDNKLYPIIGASIGDEKCTKLTFMENMDYNAVKNSKNISLVEYQNKDVYDKMTKTEMDKLADEQQKELDKLPKEEKVGVTYTKNVTFKNGNKAEIYKIERKRNKLYVYFKGNDKKQLFNMLLNYGLYTSSGSLVQSIEETNEGYIAEFNDVPKENVALKIQAGALELNGNYSENESRIILK</sequence>
<proteinExistence type="predicted"/>
<gene>
    <name evidence="3" type="ORF">ACJDT4_11170</name>
</gene>
<keyword evidence="4" id="KW-1185">Reference proteome</keyword>
<evidence type="ECO:0000313" key="3">
    <source>
        <dbReference type="EMBL" id="MFL0250983.1"/>
    </source>
</evidence>
<name>A0ABW8TET3_9CLOT</name>
<reference evidence="3 4" key="1">
    <citation type="submission" date="2024-11" db="EMBL/GenBank/DDBJ databases">
        <authorList>
            <person name="Heng Y.C."/>
            <person name="Lim A.C.H."/>
            <person name="Lee J.K.Y."/>
            <person name="Kittelmann S."/>
        </authorList>
    </citation>
    <scope>NUCLEOTIDE SEQUENCE [LARGE SCALE GENOMIC DNA]</scope>
    <source>
        <strain evidence="3 4">WILCCON 0114</strain>
    </source>
</reference>
<evidence type="ECO:0000256" key="1">
    <source>
        <dbReference type="SAM" id="Phobius"/>
    </source>
</evidence>
<feature type="transmembrane region" description="Helical" evidence="1">
    <location>
        <begin position="43"/>
        <end position="62"/>
    </location>
</feature>
<dbReference type="RefSeq" id="WP_406787641.1">
    <property type="nucleotide sequence ID" value="NZ_JBJIAA010000008.1"/>
</dbReference>
<keyword evidence="1" id="KW-0812">Transmembrane</keyword>
<evidence type="ECO:0000259" key="2">
    <source>
        <dbReference type="Pfam" id="PF13786"/>
    </source>
</evidence>
<dbReference type="EMBL" id="JBJIAA010000008">
    <property type="protein sequence ID" value="MFL0250983.1"/>
    <property type="molecule type" value="Genomic_DNA"/>
</dbReference>
<comment type="caution">
    <text evidence="3">The sequence shown here is derived from an EMBL/GenBank/DDBJ whole genome shotgun (WGS) entry which is preliminary data.</text>
</comment>
<keyword evidence="1" id="KW-0472">Membrane</keyword>
<protein>
    <submittedName>
        <fullName evidence="3">DUF4179 domain-containing protein</fullName>
    </submittedName>
</protein>
<feature type="domain" description="DUF4179" evidence="2">
    <location>
        <begin position="39"/>
        <end position="110"/>
    </location>
</feature>
<accession>A0ABW8TET3</accession>
<organism evidence="3 4">
    <name type="scientific">Clostridium neuense</name>
    <dbReference type="NCBI Taxonomy" id="1728934"/>
    <lineage>
        <taxon>Bacteria</taxon>
        <taxon>Bacillati</taxon>
        <taxon>Bacillota</taxon>
        <taxon>Clostridia</taxon>
        <taxon>Eubacteriales</taxon>
        <taxon>Clostridiaceae</taxon>
        <taxon>Clostridium</taxon>
    </lineage>
</organism>
<dbReference type="InterPro" id="IPR025436">
    <property type="entry name" value="DUF4179"/>
</dbReference>